<dbReference type="GO" id="GO:0140664">
    <property type="term" value="F:ATP-dependent DNA damage sensor activity"/>
    <property type="evidence" value="ECO:0007669"/>
    <property type="project" value="InterPro"/>
</dbReference>
<dbReference type="SMART" id="SM00533">
    <property type="entry name" value="MUTSd"/>
    <property type="match status" value="1"/>
</dbReference>
<dbReference type="GO" id="GO:0006298">
    <property type="term" value="P:mismatch repair"/>
    <property type="evidence" value="ECO:0007669"/>
    <property type="project" value="InterPro"/>
</dbReference>
<dbReference type="Pfam" id="PF05188">
    <property type="entry name" value="MutS_II"/>
    <property type="match status" value="1"/>
</dbReference>
<dbReference type="SMART" id="SM00534">
    <property type="entry name" value="MUTSac"/>
    <property type="match status" value="1"/>
</dbReference>
<evidence type="ECO:0000313" key="8">
    <source>
        <dbReference type="EMBL" id="KAB8336842.1"/>
    </source>
</evidence>
<dbReference type="Pfam" id="PF05192">
    <property type="entry name" value="MutS_III"/>
    <property type="match status" value="1"/>
</dbReference>
<dbReference type="GO" id="GO:0007131">
    <property type="term" value="P:reciprocal meiotic recombination"/>
    <property type="evidence" value="ECO:0007669"/>
    <property type="project" value="TreeGrafter"/>
</dbReference>
<dbReference type="PANTHER" id="PTHR11361">
    <property type="entry name" value="DNA MISMATCH REPAIR PROTEIN MUTS FAMILY MEMBER"/>
    <property type="match status" value="1"/>
</dbReference>
<organism evidence="8 9">
    <name type="scientific">Carpinus fangiana</name>
    <dbReference type="NCBI Taxonomy" id="176857"/>
    <lineage>
        <taxon>Eukaryota</taxon>
        <taxon>Viridiplantae</taxon>
        <taxon>Streptophyta</taxon>
        <taxon>Embryophyta</taxon>
        <taxon>Tracheophyta</taxon>
        <taxon>Spermatophyta</taxon>
        <taxon>Magnoliopsida</taxon>
        <taxon>eudicotyledons</taxon>
        <taxon>Gunneridae</taxon>
        <taxon>Pentapetalae</taxon>
        <taxon>rosids</taxon>
        <taxon>fabids</taxon>
        <taxon>Fagales</taxon>
        <taxon>Betulaceae</taxon>
        <taxon>Carpinus</taxon>
    </lineage>
</organism>
<reference evidence="8 9" key="1">
    <citation type="submission" date="2019-06" db="EMBL/GenBank/DDBJ databases">
        <title>A chromosomal-level reference genome of Carpinus fangiana (Coryloideae, Betulaceae).</title>
        <authorList>
            <person name="Yang X."/>
            <person name="Wang Z."/>
            <person name="Zhang L."/>
            <person name="Hao G."/>
            <person name="Liu J."/>
            <person name="Yang Y."/>
        </authorList>
    </citation>
    <scope>NUCLEOTIDE SEQUENCE [LARGE SCALE GENOMIC DNA]</scope>
    <source>
        <strain evidence="8">Cfa_2016G</strain>
        <tissue evidence="8">Leaf</tissue>
    </source>
</reference>
<dbReference type="PANTHER" id="PTHR11361:SF21">
    <property type="entry name" value="MUTS PROTEIN HOMOLOG 4"/>
    <property type="match status" value="1"/>
</dbReference>
<evidence type="ECO:0000256" key="4">
    <source>
        <dbReference type="ARBA" id="ARBA00023125"/>
    </source>
</evidence>
<keyword evidence="9" id="KW-1185">Reference proteome</keyword>
<dbReference type="Gene3D" id="3.30.420.110">
    <property type="entry name" value="MutS, connector domain"/>
    <property type="match status" value="1"/>
</dbReference>
<comment type="similarity">
    <text evidence="1">Belongs to the DNA mismatch repair MutS family.</text>
</comment>
<dbReference type="SUPFAM" id="SSF53150">
    <property type="entry name" value="DNA repair protein MutS, domain II"/>
    <property type="match status" value="1"/>
</dbReference>
<dbReference type="GO" id="GO:0005524">
    <property type="term" value="F:ATP binding"/>
    <property type="evidence" value="ECO:0007669"/>
    <property type="project" value="UniProtKB-KW"/>
</dbReference>
<evidence type="ECO:0000256" key="3">
    <source>
        <dbReference type="ARBA" id="ARBA00022840"/>
    </source>
</evidence>
<evidence type="ECO:0000259" key="7">
    <source>
        <dbReference type="PROSITE" id="PS00486"/>
    </source>
</evidence>
<name>A0A5N6KNH6_9ROSI</name>
<dbReference type="InterPro" id="IPR036678">
    <property type="entry name" value="MutS_con_dom_sf"/>
</dbReference>
<dbReference type="Gene3D" id="1.10.1420.10">
    <property type="match status" value="3"/>
</dbReference>
<dbReference type="Pfam" id="PF00488">
    <property type="entry name" value="MutS_V"/>
    <property type="match status" value="1"/>
</dbReference>
<sequence length="851" mass="94322">MRASVNRSPGRRPSSTGTYTYPSTTSGSRDPTTVHSTVRPRTARPRTGRSTIGGIDAQQIICAVSESRGVSPAVGLAFVNLDTCEAVLCQLSDTQTYVRTLQKLYVFAPYDILMVSSAENPKSALFSIIEENLEDLDATLTLLDRKYWAESAGLEYIQQLSFAEDVAAVKAAIAGNYFAVCCVAATLKYIEHSLGKTFAYHSLRIKFEPSEGAMMIDISTIHALELIQNLEDARSKKCLFGMLNQTSTPMGARLLRSNLLQPLTNQDTLELRFDALDELSTKEDMFFGVKQATKAFFDIDKFLSSPILARVNTVLNDDVRYSKSPLDLRNNRTYAVKAGVNGLLDVSRTTYKENTDDVHTYVSELSEEHRIPIEVKFDNVRHFYLRLKYADLPATGLPAVFSNAVKKKDKIECLTIALAKMNAKIIDSHNECLLLSDELIHELLIEARGFASPLFKISEGIAMLDMISAFASLVTTKEYCRPKFDATLGIKNGRHPMKERFQKAQYIPNDVYATQQTRFQIITGCNMSGKSTYIRSIALMIVMAQIGCFVPAQYAAIPIRHQLFARVSMDDSIEANVSTFAAEMRETAFILKNIDSRSIAIIDELGRGTSTRDGLAIAIAIAEALVGSRALIWFATHFTELAAVLSERNGVINLHLAVDLAGHNRMQMLYKVASGAASEQHYGIALARTMPLPHALLDRAEIVAEDLRNRETQRKQTSRTVITQRKRRLVLDLREHLVQAQRGTMGETALIGWLKELQKEFVVRMSVLNDEEKAAAQCSPFQDIDDGRTSQTYDNGTATPSGQVSGLSCNEHTDTEQTGECIRECRSPSEGFGSSVSDADSALTWTNTTTF</sequence>
<dbReference type="SUPFAM" id="SSF48334">
    <property type="entry name" value="DNA repair protein MutS, domain III"/>
    <property type="match status" value="1"/>
</dbReference>
<keyword evidence="3" id="KW-0067">ATP-binding</keyword>
<keyword evidence="2" id="KW-0547">Nucleotide-binding</keyword>
<evidence type="ECO:0000313" key="9">
    <source>
        <dbReference type="Proteomes" id="UP000327013"/>
    </source>
</evidence>
<protein>
    <recommendedName>
        <fullName evidence="7">DNA mismatch repair proteins mutS family domain-containing protein</fullName>
    </recommendedName>
</protein>
<proteinExistence type="inferred from homology"/>
<dbReference type="Gene3D" id="3.40.50.300">
    <property type="entry name" value="P-loop containing nucleotide triphosphate hydrolases"/>
    <property type="match status" value="1"/>
</dbReference>
<dbReference type="InterPro" id="IPR045076">
    <property type="entry name" value="MutS"/>
</dbReference>
<dbReference type="GO" id="GO:0030983">
    <property type="term" value="F:mismatched DNA binding"/>
    <property type="evidence" value="ECO:0007669"/>
    <property type="project" value="InterPro"/>
</dbReference>
<dbReference type="InterPro" id="IPR007696">
    <property type="entry name" value="DNA_mismatch_repair_MutS_core"/>
</dbReference>
<evidence type="ECO:0000256" key="2">
    <source>
        <dbReference type="ARBA" id="ARBA00022741"/>
    </source>
</evidence>
<evidence type="ECO:0000256" key="1">
    <source>
        <dbReference type="ARBA" id="ARBA00006271"/>
    </source>
</evidence>
<gene>
    <name evidence="8" type="ORF">FH972_021150</name>
</gene>
<keyword evidence="4" id="KW-0238">DNA-binding</keyword>
<dbReference type="AlphaFoldDB" id="A0A5N6KNH6"/>
<feature type="domain" description="DNA mismatch repair proteins mutS family" evidence="7">
    <location>
        <begin position="598"/>
        <end position="614"/>
    </location>
</feature>
<feature type="compositionally biased region" description="Low complexity" evidence="6">
    <location>
        <begin position="13"/>
        <end position="28"/>
    </location>
</feature>
<evidence type="ECO:0000256" key="5">
    <source>
        <dbReference type="ARBA" id="ARBA00023254"/>
    </source>
</evidence>
<dbReference type="SUPFAM" id="SSF52540">
    <property type="entry name" value="P-loop containing nucleoside triphosphate hydrolases"/>
    <property type="match status" value="1"/>
</dbReference>
<dbReference type="InterPro" id="IPR007861">
    <property type="entry name" value="DNA_mismatch_repair_MutS_clamp"/>
</dbReference>
<keyword evidence="5" id="KW-0469">Meiosis</keyword>
<dbReference type="InterPro" id="IPR027417">
    <property type="entry name" value="P-loop_NTPase"/>
</dbReference>
<dbReference type="OrthoDB" id="276261at2759"/>
<dbReference type="Proteomes" id="UP000327013">
    <property type="component" value="Unassembled WGS sequence"/>
</dbReference>
<feature type="region of interest" description="Disordered" evidence="6">
    <location>
        <begin position="1"/>
        <end position="50"/>
    </location>
</feature>
<accession>A0A5N6KNH6</accession>
<dbReference type="InterPro" id="IPR036187">
    <property type="entry name" value="DNA_mismatch_repair_MutS_sf"/>
</dbReference>
<dbReference type="PROSITE" id="PS00486">
    <property type="entry name" value="DNA_MISMATCH_REPAIR_2"/>
    <property type="match status" value="1"/>
</dbReference>
<feature type="compositionally biased region" description="Polar residues" evidence="6">
    <location>
        <begin position="789"/>
        <end position="810"/>
    </location>
</feature>
<evidence type="ECO:0000256" key="6">
    <source>
        <dbReference type="SAM" id="MobiDB-lite"/>
    </source>
</evidence>
<feature type="region of interest" description="Disordered" evidence="6">
    <location>
        <begin position="782"/>
        <end position="812"/>
    </location>
</feature>
<dbReference type="InterPro" id="IPR007860">
    <property type="entry name" value="DNA_mmatch_repair_MutS_con_dom"/>
</dbReference>
<comment type="caution">
    <text evidence="8">The sequence shown here is derived from an EMBL/GenBank/DDBJ whole genome shotgun (WGS) entry which is preliminary data.</text>
</comment>
<dbReference type="InterPro" id="IPR000432">
    <property type="entry name" value="DNA_mismatch_repair_MutS_C"/>
</dbReference>
<dbReference type="FunFam" id="3.40.50.300:FF:002054">
    <property type="entry name" value="DNA mismatch repair protein MSH4"/>
    <property type="match status" value="1"/>
</dbReference>
<dbReference type="GO" id="GO:0005634">
    <property type="term" value="C:nucleus"/>
    <property type="evidence" value="ECO:0007669"/>
    <property type="project" value="TreeGrafter"/>
</dbReference>
<dbReference type="EMBL" id="VIBQ01000009">
    <property type="protein sequence ID" value="KAB8336842.1"/>
    <property type="molecule type" value="Genomic_DNA"/>
</dbReference>
<dbReference type="Pfam" id="PF05190">
    <property type="entry name" value="MutS_IV"/>
    <property type="match status" value="1"/>
</dbReference>